<reference evidence="1 2" key="1">
    <citation type="journal article" date="2022" name="Hortic Res">
        <title>A haplotype resolved chromosomal level avocado genome allows analysis of novel avocado genes.</title>
        <authorList>
            <person name="Nath O."/>
            <person name="Fletcher S.J."/>
            <person name="Hayward A."/>
            <person name="Shaw L.M."/>
            <person name="Masouleh A.K."/>
            <person name="Furtado A."/>
            <person name="Henry R.J."/>
            <person name="Mitter N."/>
        </authorList>
    </citation>
    <scope>NUCLEOTIDE SEQUENCE [LARGE SCALE GENOMIC DNA]</scope>
    <source>
        <strain evidence="2">cv. Hass</strain>
    </source>
</reference>
<proteinExistence type="predicted"/>
<sequence length="257" mass="28709">MEFAGTNDSGPPNPIDSRYVSAETEIEEENSSIAGELQHGSRASDEENGEDVYVAVTKSNSSMEALQWTLKNIATQSTFVYLIHVFPEVHQIPTLLGKLPKSQVSPSQVESHMCQERNKRRVLLERFLNLCAASKVKVDTILIESDLPAKAVLDLIPVMHIRTLVLGTTKSNLRKGSGKACHIHKNAPDFCQVKIICEGKEVMAEMSSSASSTPNICCCRTKSRLQDEVKGRASEPIQDHRVFRGDQKREWRIIYRT</sequence>
<evidence type="ECO:0000313" key="2">
    <source>
        <dbReference type="Proteomes" id="UP001234297"/>
    </source>
</evidence>
<evidence type="ECO:0000313" key="1">
    <source>
        <dbReference type="EMBL" id="KAJ8635786.1"/>
    </source>
</evidence>
<dbReference type="Proteomes" id="UP001234297">
    <property type="component" value="Chromosome 3"/>
</dbReference>
<gene>
    <name evidence="1" type="ORF">MRB53_010053</name>
</gene>
<comment type="caution">
    <text evidence="1">The sequence shown here is derived from an EMBL/GenBank/DDBJ whole genome shotgun (WGS) entry which is preliminary data.</text>
</comment>
<accession>A0ACC2LQM8</accession>
<organism evidence="1 2">
    <name type="scientific">Persea americana</name>
    <name type="common">Avocado</name>
    <dbReference type="NCBI Taxonomy" id="3435"/>
    <lineage>
        <taxon>Eukaryota</taxon>
        <taxon>Viridiplantae</taxon>
        <taxon>Streptophyta</taxon>
        <taxon>Embryophyta</taxon>
        <taxon>Tracheophyta</taxon>
        <taxon>Spermatophyta</taxon>
        <taxon>Magnoliopsida</taxon>
        <taxon>Magnoliidae</taxon>
        <taxon>Laurales</taxon>
        <taxon>Lauraceae</taxon>
        <taxon>Persea</taxon>
    </lineage>
</organism>
<dbReference type="EMBL" id="CM056811">
    <property type="protein sequence ID" value="KAJ8635786.1"/>
    <property type="molecule type" value="Genomic_DNA"/>
</dbReference>
<keyword evidence="2" id="KW-1185">Reference proteome</keyword>
<name>A0ACC2LQM8_PERAE</name>
<protein>
    <submittedName>
        <fullName evidence="1">Uncharacterized protein</fullName>
    </submittedName>
</protein>